<dbReference type="Gene3D" id="3.30.420.240">
    <property type="match status" value="1"/>
</dbReference>
<dbReference type="OrthoDB" id="19352at10239"/>
<dbReference type="Gene3D" id="3.40.50.300">
    <property type="entry name" value="P-loop containing nucleotide triphosphate hydrolases"/>
    <property type="match status" value="1"/>
</dbReference>
<dbReference type="EMBL" id="KY606587">
    <property type="protein sequence ID" value="ARB06077.1"/>
    <property type="molecule type" value="Genomic_DNA"/>
</dbReference>
<keyword evidence="1" id="KW-1188">Viral release from host cell</keyword>
<name>A0A1V0DY66_9CAUD</name>
<protein>
    <submittedName>
        <fullName evidence="6">Large packaging protein</fullName>
    </submittedName>
</protein>
<evidence type="ECO:0000256" key="2">
    <source>
        <dbReference type="ARBA" id="ARBA00022741"/>
    </source>
</evidence>
<feature type="domain" description="Terminase large subunit gp17-like C-terminal" evidence="5">
    <location>
        <begin position="322"/>
        <end position="482"/>
    </location>
</feature>
<gene>
    <name evidence="6" type="ORF">vBDshSR5C_23</name>
</gene>
<keyword evidence="4" id="KW-0231">Viral genome packaging</keyword>
<keyword evidence="7" id="KW-1185">Reference proteome</keyword>
<accession>A0A1V0DY66</accession>
<proteinExistence type="predicted"/>
<evidence type="ECO:0000313" key="6">
    <source>
        <dbReference type="EMBL" id="ARB06077.1"/>
    </source>
</evidence>
<dbReference type="InterPro" id="IPR035421">
    <property type="entry name" value="Terminase_6C"/>
</dbReference>
<keyword evidence="2" id="KW-0547">Nucleotide-binding</keyword>
<evidence type="ECO:0000256" key="4">
    <source>
        <dbReference type="ARBA" id="ARBA00023219"/>
    </source>
</evidence>
<keyword evidence="3" id="KW-0067">ATP-binding</keyword>
<dbReference type="Pfam" id="PF03237">
    <property type="entry name" value="Terminase_6N"/>
    <property type="match status" value="1"/>
</dbReference>
<evidence type="ECO:0000256" key="1">
    <source>
        <dbReference type="ARBA" id="ARBA00022612"/>
    </source>
</evidence>
<dbReference type="Pfam" id="PF17289">
    <property type="entry name" value="Terminase_6C"/>
    <property type="match status" value="1"/>
</dbReference>
<dbReference type="InterPro" id="IPR027417">
    <property type="entry name" value="P-loop_NTPase"/>
</dbReference>
<reference evidence="6 7" key="1">
    <citation type="submission" date="2017-02" db="EMBL/GenBank/DDBJ databases">
        <title>A novel roseosiphophage isolated from the oligotrophic South China Sea.</title>
        <authorList>
            <person name="Yang Y."/>
            <person name="Cai L."/>
            <person name="Zhang R."/>
        </authorList>
    </citation>
    <scope>NUCLEOTIDE SEQUENCE [LARGE SCALE GENOMIC DNA]</scope>
</reference>
<sequence>MPFDQFQGVEFDPNLFKSHELGKALRSVGITMQSLREDPALAQYFFENLSPQVLKKLLADWHFLARDNQLPPTDDFYVWLFLAGRGAGKTRTGAEWVRDSIKAGMNRGGLIAPTAADTRDVMIEGESGLLSVCKPWDRDYRGNLMGIPVYEPSKRRVTWENGAFVTTYSAEEPARLRGPQHQFMWMDELAAWKSMEAFDQAIFGLRLRTPRGRKNQIFISTTPQRKPLVAELVAKALDPDNASFVRTRGSTDENASNMSAEAVAQMRERYDGTSLGRQELDGELLDEMEGALWTRTLIDSKRAMVRPDISDPDTFWFTRIVIGLDPATKSHEGADLTGIVVVGLGNDGHAYVLADYTGRYSPGEWAAKVQWAKEKWYADAIVAEVNQGGDMVKFTLEQSGVETGGNQLVMVHAAQGKVARAEPVAALYEQGKVHHVGRAVFDTHGLKNEGNLDLLEEQMVSWERNTATYSPDRIDALVWAIHDLILKSRKPIITGKLRGTH</sequence>
<dbReference type="GO" id="GO:0005524">
    <property type="term" value="F:ATP binding"/>
    <property type="evidence" value="ECO:0007669"/>
    <property type="project" value="UniProtKB-KW"/>
</dbReference>
<evidence type="ECO:0000256" key="3">
    <source>
        <dbReference type="ARBA" id="ARBA00022840"/>
    </source>
</evidence>
<evidence type="ECO:0000313" key="7">
    <source>
        <dbReference type="Proteomes" id="UP000224401"/>
    </source>
</evidence>
<dbReference type="Proteomes" id="UP000224401">
    <property type="component" value="Segment"/>
</dbReference>
<evidence type="ECO:0000259" key="5">
    <source>
        <dbReference type="Pfam" id="PF17289"/>
    </source>
</evidence>
<organism evidence="6 7">
    <name type="scientific">Dinoroseobacter phage vB_DshS-R5C</name>
    <dbReference type="NCBI Taxonomy" id="1965368"/>
    <lineage>
        <taxon>Viruses</taxon>
        <taxon>Duplodnaviria</taxon>
        <taxon>Heunggongvirae</taxon>
        <taxon>Uroviricota</taxon>
        <taxon>Caudoviricetes</taxon>
        <taxon>Nanhaivirus</taxon>
        <taxon>Nanhaivirus D5C</taxon>
    </lineage>
</organism>